<reference evidence="3" key="2">
    <citation type="submission" date="2021-04" db="EMBL/GenBank/DDBJ databases">
        <authorList>
            <person name="Gilroy R."/>
        </authorList>
    </citation>
    <scope>NUCLEOTIDE SEQUENCE</scope>
    <source>
        <strain evidence="3">ChiGjej1B1-98</strain>
    </source>
</reference>
<dbReference type="EMBL" id="DXDC01000007">
    <property type="protein sequence ID" value="HIY64721.1"/>
    <property type="molecule type" value="Genomic_DNA"/>
</dbReference>
<keyword evidence="2" id="KW-0812">Transmembrane</keyword>
<sequence>MESSTATSDATPRRRAAAGNALQTAARPSWARLVIGYLAIAAVVPYLTLKVL</sequence>
<feature type="transmembrane region" description="Helical" evidence="2">
    <location>
        <begin position="30"/>
        <end position="49"/>
    </location>
</feature>
<keyword evidence="2" id="KW-0472">Membrane</keyword>
<organism evidence="3 4">
    <name type="scientific">Candidatus Agrococcus pullicola</name>
    <dbReference type="NCBI Taxonomy" id="2838429"/>
    <lineage>
        <taxon>Bacteria</taxon>
        <taxon>Bacillati</taxon>
        <taxon>Actinomycetota</taxon>
        <taxon>Actinomycetes</taxon>
        <taxon>Micrococcales</taxon>
        <taxon>Microbacteriaceae</taxon>
        <taxon>Agrococcus</taxon>
    </lineage>
</organism>
<accession>A0A9D1YVJ3</accession>
<gene>
    <name evidence="3" type="ORF">H9830_00410</name>
</gene>
<protein>
    <submittedName>
        <fullName evidence="3">Uncharacterized protein</fullName>
    </submittedName>
</protein>
<evidence type="ECO:0000313" key="4">
    <source>
        <dbReference type="Proteomes" id="UP000824005"/>
    </source>
</evidence>
<dbReference type="AlphaFoldDB" id="A0A9D1YVJ3"/>
<name>A0A9D1YVJ3_9MICO</name>
<comment type="caution">
    <text evidence="3">The sequence shown here is derived from an EMBL/GenBank/DDBJ whole genome shotgun (WGS) entry which is preliminary data.</text>
</comment>
<evidence type="ECO:0000256" key="1">
    <source>
        <dbReference type="SAM" id="MobiDB-lite"/>
    </source>
</evidence>
<keyword evidence="2" id="KW-1133">Transmembrane helix</keyword>
<feature type="region of interest" description="Disordered" evidence="1">
    <location>
        <begin position="1"/>
        <end position="25"/>
    </location>
</feature>
<dbReference type="Proteomes" id="UP000824005">
    <property type="component" value="Unassembled WGS sequence"/>
</dbReference>
<evidence type="ECO:0000313" key="3">
    <source>
        <dbReference type="EMBL" id="HIY64721.1"/>
    </source>
</evidence>
<feature type="compositionally biased region" description="Polar residues" evidence="1">
    <location>
        <begin position="1"/>
        <end position="10"/>
    </location>
</feature>
<proteinExistence type="predicted"/>
<reference evidence="3" key="1">
    <citation type="journal article" date="2021" name="PeerJ">
        <title>Extensive microbial diversity within the chicken gut microbiome revealed by metagenomics and culture.</title>
        <authorList>
            <person name="Gilroy R."/>
            <person name="Ravi A."/>
            <person name="Getino M."/>
            <person name="Pursley I."/>
            <person name="Horton D.L."/>
            <person name="Alikhan N.F."/>
            <person name="Baker D."/>
            <person name="Gharbi K."/>
            <person name="Hall N."/>
            <person name="Watson M."/>
            <person name="Adriaenssens E.M."/>
            <person name="Foster-Nyarko E."/>
            <person name="Jarju S."/>
            <person name="Secka A."/>
            <person name="Antonio M."/>
            <person name="Oren A."/>
            <person name="Chaudhuri R.R."/>
            <person name="La Ragione R."/>
            <person name="Hildebrand F."/>
            <person name="Pallen M.J."/>
        </authorList>
    </citation>
    <scope>NUCLEOTIDE SEQUENCE</scope>
    <source>
        <strain evidence="3">ChiGjej1B1-98</strain>
    </source>
</reference>
<evidence type="ECO:0000256" key="2">
    <source>
        <dbReference type="SAM" id="Phobius"/>
    </source>
</evidence>